<name>A0A1G2PF66_9BACT</name>
<dbReference type="SUPFAM" id="SSF56281">
    <property type="entry name" value="Metallo-hydrolase/oxidoreductase"/>
    <property type="match status" value="1"/>
</dbReference>
<dbReference type="PANTHER" id="PTHR39189">
    <property type="entry name" value="UPF0173 METAL-DEPENDENT HYDROLASE YTKL"/>
    <property type="match status" value="1"/>
</dbReference>
<dbReference type="Proteomes" id="UP000176965">
    <property type="component" value="Unassembled WGS sequence"/>
</dbReference>
<gene>
    <name evidence="1" type="ORF">A2541_01020</name>
</gene>
<dbReference type="Gene3D" id="3.60.15.10">
    <property type="entry name" value="Ribonuclease Z/Hydroxyacylglutathione hydrolase-like"/>
    <property type="match status" value="1"/>
</dbReference>
<dbReference type="InterPro" id="IPR036866">
    <property type="entry name" value="RibonucZ/Hydroxyglut_hydro"/>
</dbReference>
<sequence length="224" mass="24480">MIITYQGVEFFKVQFGDTILAFNPISKESKFKTTRFFADVALVSANHPDFNGVENLSYNGKNPLVISGPGEYETKGVFIKGFQSKTNYGKSEKINTVYTVVLEGMTLCFLGALSDEKLSAEFLEAIEDIDILFLPIGDDGVLDVAKANKLAVTLEPKVIIPMHYPPERHGSSSRAGDQVGTAGALKKFLKEAGEENVKAIDKLTIKKKDLEGKEGEIIVLEAVV</sequence>
<dbReference type="Pfam" id="PF13483">
    <property type="entry name" value="Lactamase_B_3"/>
    <property type="match status" value="1"/>
</dbReference>
<proteinExistence type="predicted"/>
<dbReference type="AlphaFoldDB" id="A0A1G2PF66"/>
<accession>A0A1G2PF66</accession>
<reference evidence="1 2" key="1">
    <citation type="journal article" date="2016" name="Nat. Commun.">
        <title>Thousands of microbial genomes shed light on interconnected biogeochemical processes in an aquifer system.</title>
        <authorList>
            <person name="Anantharaman K."/>
            <person name="Brown C.T."/>
            <person name="Hug L.A."/>
            <person name="Sharon I."/>
            <person name="Castelle C.J."/>
            <person name="Probst A.J."/>
            <person name="Thomas B.C."/>
            <person name="Singh A."/>
            <person name="Wilkins M.J."/>
            <person name="Karaoz U."/>
            <person name="Brodie E.L."/>
            <person name="Williams K.H."/>
            <person name="Hubbard S.S."/>
            <person name="Banfield J.F."/>
        </authorList>
    </citation>
    <scope>NUCLEOTIDE SEQUENCE [LARGE SCALE GENOMIC DNA]</scope>
</reference>
<protein>
    <recommendedName>
        <fullName evidence="3">Lactamase</fullName>
    </recommendedName>
</protein>
<comment type="caution">
    <text evidence="1">The sequence shown here is derived from an EMBL/GenBank/DDBJ whole genome shotgun (WGS) entry which is preliminary data.</text>
</comment>
<dbReference type="PANTHER" id="PTHR39189:SF1">
    <property type="entry name" value="UPF0173 METAL-DEPENDENT HYDROLASE YTKL"/>
    <property type="match status" value="1"/>
</dbReference>
<organism evidence="1 2">
    <name type="scientific">Candidatus Taylorbacteria bacterium RIFOXYD2_FULL_36_9</name>
    <dbReference type="NCBI Taxonomy" id="1802338"/>
    <lineage>
        <taxon>Bacteria</taxon>
        <taxon>Candidatus Tayloriibacteriota</taxon>
    </lineage>
</organism>
<dbReference type="STRING" id="1802338.A2541_01020"/>
<evidence type="ECO:0008006" key="3">
    <source>
        <dbReference type="Google" id="ProtNLM"/>
    </source>
</evidence>
<evidence type="ECO:0000313" key="1">
    <source>
        <dbReference type="EMBL" id="OHA46984.1"/>
    </source>
</evidence>
<dbReference type="EMBL" id="MHSQ01000022">
    <property type="protein sequence ID" value="OHA46984.1"/>
    <property type="molecule type" value="Genomic_DNA"/>
</dbReference>
<evidence type="ECO:0000313" key="2">
    <source>
        <dbReference type="Proteomes" id="UP000176965"/>
    </source>
</evidence>